<evidence type="ECO:0000256" key="1">
    <source>
        <dbReference type="SAM" id="Phobius"/>
    </source>
</evidence>
<dbReference type="GO" id="GO:0008168">
    <property type="term" value="F:methyltransferase activity"/>
    <property type="evidence" value="ECO:0007669"/>
    <property type="project" value="UniProtKB-KW"/>
</dbReference>
<dbReference type="SUPFAM" id="SSF53335">
    <property type="entry name" value="S-adenosyl-L-methionine-dependent methyltransferases"/>
    <property type="match status" value="1"/>
</dbReference>
<keyword evidence="2" id="KW-0808">Transferase</keyword>
<keyword evidence="2" id="KW-0489">Methyltransferase</keyword>
<dbReference type="EMBL" id="WIGN01000488">
    <property type="protein sequence ID" value="KAF6791022.1"/>
    <property type="molecule type" value="Genomic_DNA"/>
</dbReference>
<proteinExistence type="predicted"/>
<gene>
    <name evidence="2" type="ORF">CSOJ01_14443</name>
</gene>
<feature type="transmembrane region" description="Helical" evidence="1">
    <location>
        <begin position="6"/>
        <end position="27"/>
    </location>
</feature>
<dbReference type="GO" id="GO:0032259">
    <property type="term" value="P:methylation"/>
    <property type="evidence" value="ECO:0007669"/>
    <property type="project" value="UniProtKB-KW"/>
</dbReference>
<dbReference type="AlphaFoldDB" id="A0A8H6MJB4"/>
<sequence length="297" mass="32354">MLTYLIGTWLIIAMSLIFLVPTIVKLFPAGDIKTLTSWPALKEVWFSNAWVYIGRLAKAGAEPMVYPLLEGRVRDRRVTEQVSGSPLQGVVLEIGAGSGLWMDAFDNVVRAAKTQSRPGPTKIYGIEPNVVSAASLRQRVGELGSRPHMKSSPSVSKTWGMRLPGEGGSSLAAWTASSPCSVFAASRSQRRMSACFTSTSRRAGGGMCTSTSKPSVAWWFRIFNVSLSAVISSCLFESFNNDLSGFTNLFWEHAMGSCQLCRRTGETSRQAGQWTEVDLAKPAEESFNEVVPISWGP</sequence>
<protein>
    <submittedName>
        <fullName evidence="2">Phospholipid methyltransferase</fullName>
    </submittedName>
</protein>
<keyword evidence="1" id="KW-1133">Transmembrane helix</keyword>
<evidence type="ECO:0000313" key="3">
    <source>
        <dbReference type="Proteomes" id="UP000652219"/>
    </source>
</evidence>
<keyword evidence="1" id="KW-0812">Transmembrane</keyword>
<keyword evidence="3" id="KW-1185">Reference proteome</keyword>
<accession>A0A8H6MJB4</accession>
<comment type="caution">
    <text evidence="2">The sequence shown here is derived from an EMBL/GenBank/DDBJ whole genome shotgun (WGS) entry which is preliminary data.</text>
</comment>
<organism evidence="2 3">
    <name type="scientific">Colletotrichum sojae</name>
    <dbReference type="NCBI Taxonomy" id="2175907"/>
    <lineage>
        <taxon>Eukaryota</taxon>
        <taxon>Fungi</taxon>
        <taxon>Dikarya</taxon>
        <taxon>Ascomycota</taxon>
        <taxon>Pezizomycotina</taxon>
        <taxon>Sordariomycetes</taxon>
        <taxon>Hypocreomycetidae</taxon>
        <taxon>Glomerellales</taxon>
        <taxon>Glomerellaceae</taxon>
        <taxon>Colletotrichum</taxon>
        <taxon>Colletotrichum orchidearum species complex</taxon>
    </lineage>
</organism>
<reference evidence="2 3" key="1">
    <citation type="journal article" date="2020" name="Phytopathology">
        <title>Genome Sequence Resources of Colletotrichum truncatum, C. plurivorum, C. musicola, and C. sojae: Four Species Pathogenic to Soybean (Glycine max).</title>
        <authorList>
            <person name="Rogerio F."/>
            <person name="Boufleur T.R."/>
            <person name="Ciampi-Guillardi M."/>
            <person name="Sukno S.A."/>
            <person name="Thon M.R."/>
            <person name="Massola Junior N.S."/>
            <person name="Baroncelli R."/>
        </authorList>
    </citation>
    <scope>NUCLEOTIDE SEQUENCE [LARGE SCALE GENOMIC DNA]</scope>
    <source>
        <strain evidence="2 3">LFN0009</strain>
    </source>
</reference>
<keyword evidence="1" id="KW-0472">Membrane</keyword>
<dbReference type="Proteomes" id="UP000652219">
    <property type="component" value="Unassembled WGS sequence"/>
</dbReference>
<name>A0A8H6MJB4_9PEZI</name>
<evidence type="ECO:0000313" key="2">
    <source>
        <dbReference type="EMBL" id="KAF6791022.1"/>
    </source>
</evidence>
<dbReference type="InterPro" id="IPR029063">
    <property type="entry name" value="SAM-dependent_MTases_sf"/>
</dbReference>